<keyword evidence="7" id="KW-0862">Zinc</keyword>
<dbReference type="PIRSF" id="PIRSF001455">
    <property type="entry name" value="DHQ_synth"/>
    <property type="match status" value="1"/>
</dbReference>
<comment type="function">
    <text evidence="4">Catalyzes the conversion of 3-deoxy-D-arabino-heptulosonate 7-phosphate (DAHP) to dehydroquinate (DHQ).</text>
</comment>
<feature type="domain" description="3-dehydroquinate synthase N-terminal" evidence="12">
    <location>
        <begin position="72"/>
        <end position="184"/>
    </location>
</feature>
<keyword evidence="8" id="KW-0520">NAD</keyword>
<comment type="cofactor">
    <cofactor evidence="1">
        <name>NAD(+)</name>
        <dbReference type="ChEBI" id="CHEBI:57540"/>
    </cofactor>
</comment>
<dbReference type="InterPro" id="IPR030963">
    <property type="entry name" value="DHQ_synth_fam"/>
</dbReference>
<evidence type="ECO:0000256" key="1">
    <source>
        <dbReference type="ARBA" id="ARBA00001911"/>
    </source>
</evidence>
<dbReference type="SUPFAM" id="SSF56796">
    <property type="entry name" value="Dehydroquinate synthase-like"/>
    <property type="match status" value="1"/>
</dbReference>
<protein>
    <recommendedName>
        <fullName evidence="11">3-dehydroquinate synthase</fullName>
        <ecNumber evidence="11">4.2.3.4</ecNumber>
    </recommendedName>
</protein>
<dbReference type="KEGG" id="cao:Celal_4183"/>
<dbReference type="GO" id="GO:0009423">
    <property type="term" value="P:chorismate biosynthetic process"/>
    <property type="evidence" value="ECO:0007669"/>
    <property type="project" value="UniProtKB-UniRule"/>
</dbReference>
<evidence type="ECO:0000256" key="3">
    <source>
        <dbReference type="ARBA" id="ARBA00001947"/>
    </source>
</evidence>
<evidence type="ECO:0000313" key="14">
    <source>
        <dbReference type="EMBL" id="ADV51425.1"/>
    </source>
</evidence>
<dbReference type="eggNOG" id="COG0337">
    <property type="taxonomic scope" value="Bacteria"/>
</dbReference>
<dbReference type="RefSeq" id="WP_013552873.1">
    <property type="nucleotide sequence ID" value="NC_014934.1"/>
</dbReference>
<accession>E6XFF2</accession>
<evidence type="ECO:0000256" key="4">
    <source>
        <dbReference type="ARBA" id="ARBA00003485"/>
    </source>
</evidence>
<dbReference type="CDD" id="cd08195">
    <property type="entry name" value="DHQS"/>
    <property type="match status" value="1"/>
</dbReference>
<dbReference type="Gene3D" id="1.20.1090.10">
    <property type="entry name" value="Dehydroquinate synthase-like - alpha domain"/>
    <property type="match status" value="1"/>
</dbReference>
<dbReference type="PANTHER" id="PTHR43622">
    <property type="entry name" value="3-DEHYDROQUINATE SYNTHASE"/>
    <property type="match status" value="1"/>
</dbReference>
<evidence type="ECO:0000256" key="8">
    <source>
        <dbReference type="ARBA" id="ARBA00023027"/>
    </source>
</evidence>
<dbReference type="EC" id="4.2.3.4" evidence="11"/>
<dbReference type="Gene3D" id="3.40.50.1970">
    <property type="match status" value="1"/>
</dbReference>
<evidence type="ECO:0000256" key="10">
    <source>
        <dbReference type="ARBA" id="ARBA00023285"/>
    </source>
</evidence>
<dbReference type="PANTHER" id="PTHR43622:SF1">
    <property type="entry name" value="3-DEHYDROQUINATE SYNTHASE"/>
    <property type="match status" value="1"/>
</dbReference>
<dbReference type="GO" id="GO:0005737">
    <property type="term" value="C:cytoplasm"/>
    <property type="evidence" value="ECO:0007669"/>
    <property type="project" value="InterPro"/>
</dbReference>
<dbReference type="GO" id="GO:0000166">
    <property type="term" value="F:nucleotide binding"/>
    <property type="evidence" value="ECO:0007669"/>
    <property type="project" value="UniProtKB-KW"/>
</dbReference>
<keyword evidence="10" id="KW-0170">Cobalt</keyword>
<organism evidence="14 15">
    <name type="scientific">Cellulophaga algicola (strain DSM 14237 / IC166 / ACAM 630)</name>
    <dbReference type="NCBI Taxonomy" id="688270"/>
    <lineage>
        <taxon>Bacteria</taxon>
        <taxon>Pseudomonadati</taxon>
        <taxon>Bacteroidota</taxon>
        <taxon>Flavobacteriia</taxon>
        <taxon>Flavobacteriales</taxon>
        <taxon>Flavobacteriaceae</taxon>
        <taxon>Cellulophaga</taxon>
    </lineage>
</organism>
<dbReference type="Proteomes" id="UP000008634">
    <property type="component" value="Chromosome"/>
</dbReference>
<reference evidence="14 15" key="1">
    <citation type="journal article" date="2010" name="Stand. Genomic Sci.">
        <title>Complete genome sequence of Cellulophaga algicola type strain (IC166).</title>
        <authorList>
            <person name="Abt B."/>
            <person name="Lu M."/>
            <person name="Misra M."/>
            <person name="Han C."/>
            <person name="Nolan M."/>
            <person name="Lucas S."/>
            <person name="Hammon N."/>
            <person name="Deshpande S."/>
            <person name="Cheng J.F."/>
            <person name="Tapia R."/>
            <person name="Goodwin L."/>
            <person name="Pitluck S."/>
            <person name="Liolios K."/>
            <person name="Pagani I."/>
            <person name="Ivanova N."/>
            <person name="Mavromatis K."/>
            <person name="Ovchinikova G."/>
            <person name="Pati A."/>
            <person name="Chen A."/>
            <person name="Palaniappan K."/>
            <person name="Land M."/>
            <person name="Hauser L."/>
            <person name="Chang Y.J."/>
            <person name="Jeffries C.D."/>
            <person name="Detter J.C."/>
            <person name="Brambilla E."/>
            <person name="Rohde M."/>
            <person name="Tindall B.J."/>
            <person name="Goker M."/>
            <person name="Woyke T."/>
            <person name="Bristow J."/>
            <person name="Eisen J.A."/>
            <person name="Markowitz V."/>
            <person name="Hugenholtz P."/>
            <person name="Kyrpides N.C."/>
            <person name="Klenk H.P."/>
            <person name="Lapidus A."/>
        </authorList>
    </citation>
    <scope>NUCLEOTIDE SEQUENCE [LARGE SCALE GENOMIC DNA]</scope>
    <source>
        <strain evidence="15">DSM 14237 / IC166 / ACAM 630</strain>
    </source>
</reference>
<dbReference type="NCBIfam" id="TIGR01357">
    <property type="entry name" value="aroB"/>
    <property type="match status" value="1"/>
</dbReference>
<evidence type="ECO:0000259" key="12">
    <source>
        <dbReference type="Pfam" id="PF01761"/>
    </source>
</evidence>
<dbReference type="HOGENOM" id="CLU_001201_0_1_10"/>
<dbReference type="GO" id="GO:0009073">
    <property type="term" value="P:aromatic amino acid family biosynthetic process"/>
    <property type="evidence" value="ECO:0007669"/>
    <property type="project" value="InterPro"/>
</dbReference>
<comment type="cofactor">
    <cofactor evidence="3">
        <name>Zn(2+)</name>
        <dbReference type="ChEBI" id="CHEBI:29105"/>
    </cofactor>
</comment>
<keyword evidence="6" id="KW-0547">Nucleotide-binding</keyword>
<dbReference type="STRING" id="688270.Celal_4183"/>
<keyword evidence="15" id="KW-1185">Reference proteome</keyword>
<evidence type="ECO:0000256" key="5">
    <source>
        <dbReference type="ARBA" id="ARBA00022723"/>
    </source>
</evidence>
<dbReference type="GO" id="GO:0046872">
    <property type="term" value="F:metal ion binding"/>
    <property type="evidence" value="ECO:0007669"/>
    <property type="project" value="UniProtKB-KW"/>
</dbReference>
<dbReference type="GO" id="GO:0003856">
    <property type="term" value="F:3-dehydroquinate synthase activity"/>
    <property type="evidence" value="ECO:0007669"/>
    <property type="project" value="UniProtKB-UniRule"/>
</dbReference>
<sequence length="363" mass="40643">MDYTLKKNKVMTSITSSSYAVHFNETAYLRLNEHLSNANYSKIFILVDENTHNFCLAPFMAEIHGDYDFEVIEIEPGEINKNIETCTQVWEVLSELDADRKSVLINVGGGVVTDLGGFVASTFKRGINFINVPTTLLSMVDASVGGKTGVDLGALKNQVGVINQPEMVLVVSSFLQTLEERQMQSGFAEMLKHGLIKDHSYWNELKALSSLDAIDQLIYHSVTIKNEVVLQDPTEQNIRKILNYGHTLGHAVESYFLESPKHELLLHGEAIAVGMILEGYISYKLTGLSKDELEDIKATFLSNYPKVSFSPEDIEAILKLLKFDKKNSHGNINFVLLNKIGKPEIDVKVSQELLVESFAYYKN</sequence>
<name>E6XFF2_CELAD</name>
<dbReference type="InterPro" id="IPR056179">
    <property type="entry name" value="DHQS_C"/>
</dbReference>
<feature type="domain" description="3-dehydroquinate synthase C-terminal" evidence="13">
    <location>
        <begin position="186"/>
        <end position="327"/>
    </location>
</feature>
<evidence type="ECO:0000256" key="9">
    <source>
        <dbReference type="ARBA" id="ARBA00023239"/>
    </source>
</evidence>
<dbReference type="AlphaFoldDB" id="E6XFF2"/>
<keyword evidence="9 14" id="KW-0456">Lyase</keyword>
<evidence type="ECO:0000259" key="13">
    <source>
        <dbReference type="Pfam" id="PF24621"/>
    </source>
</evidence>
<dbReference type="InterPro" id="IPR030960">
    <property type="entry name" value="DHQS/DOIS_N"/>
</dbReference>
<dbReference type="Pfam" id="PF01761">
    <property type="entry name" value="DHQ_synthase"/>
    <property type="match status" value="1"/>
</dbReference>
<keyword evidence="5" id="KW-0479">Metal-binding</keyword>
<dbReference type="EMBL" id="CP002453">
    <property type="protein sequence ID" value="ADV51425.1"/>
    <property type="molecule type" value="Genomic_DNA"/>
</dbReference>
<evidence type="ECO:0000256" key="6">
    <source>
        <dbReference type="ARBA" id="ARBA00022741"/>
    </source>
</evidence>
<dbReference type="FunFam" id="3.40.50.1970:FF:000007">
    <property type="entry name" value="Pentafunctional AROM polypeptide"/>
    <property type="match status" value="1"/>
</dbReference>
<gene>
    <name evidence="14" type="ordered locus">Celal_4183</name>
</gene>
<evidence type="ECO:0000256" key="2">
    <source>
        <dbReference type="ARBA" id="ARBA00001941"/>
    </source>
</evidence>
<evidence type="ECO:0000256" key="11">
    <source>
        <dbReference type="NCBIfam" id="TIGR01357"/>
    </source>
</evidence>
<dbReference type="InterPro" id="IPR050071">
    <property type="entry name" value="Dehydroquinate_synthase"/>
</dbReference>
<dbReference type="Pfam" id="PF24621">
    <property type="entry name" value="DHQS_C"/>
    <property type="match status" value="1"/>
</dbReference>
<comment type="cofactor">
    <cofactor evidence="2">
        <name>Co(2+)</name>
        <dbReference type="ChEBI" id="CHEBI:48828"/>
    </cofactor>
</comment>
<evidence type="ECO:0000313" key="15">
    <source>
        <dbReference type="Proteomes" id="UP000008634"/>
    </source>
</evidence>
<proteinExistence type="predicted"/>
<dbReference type="InterPro" id="IPR016037">
    <property type="entry name" value="DHQ_synth_AroB"/>
</dbReference>
<evidence type="ECO:0000256" key="7">
    <source>
        <dbReference type="ARBA" id="ARBA00022833"/>
    </source>
</evidence>